<evidence type="ECO:0008006" key="5">
    <source>
        <dbReference type="Google" id="ProtNLM"/>
    </source>
</evidence>
<dbReference type="InterPro" id="IPR052894">
    <property type="entry name" value="AsmA-related"/>
</dbReference>
<evidence type="ECO:0000313" key="3">
    <source>
        <dbReference type="EMBL" id="SNX60841.1"/>
    </source>
</evidence>
<proteinExistence type="predicted"/>
<dbReference type="GO" id="GO:0005886">
    <property type="term" value="C:plasma membrane"/>
    <property type="evidence" value="ECO:0007669"/>
    <property type="project" value="TreeGrafter"/>
</dbReference>
<evidence type="ECO:0000313" key="4">
    <source>
        <dbReference type="Proteomes" id="UP000242498"/>
    </source>
</evidence>
<feature type="region of interest" description="Disordered" evidence="1">
    <location>
        <begin position="434"/>
        <end position="462"/>
    </location>
</feature>
<dbReference type="Gene3D" id="3.30.1330.60">
    <property type="entry name" value="OmpA-like domain"/>
    <property type="match status" value="1"/>
</dbReference>
<evidence type="ECO:0000256" key="2">
    <source>
        <dbReference type="SAM" id="Phobius"/>
    </source>
</evidence>
<dbReference type="AlphaFoldDB" id="A0A285BZV2"/>
<reference evidence="3 4" key="1">
    <citation type="submission" date="2017-08" db="EMBL/GenBank/DDBJ databases">
        <authorList>
            <person name="de Groot N.N."/>
        </authorList>
    </citation>
    <scope>NUCLEOTIDE SEQUENCE [LARGE SCALE GENOMIC DNA]</scope>
    <source>
        <strain evidence="3 4">Nm15</strain>
    </source>
</reference>
<dbReference type="Proteomes" id="UP000242498">
    <property type="component" value="Chromosome I"/>
</dbReference>
<name>A0A285BZV2_9PROT</name>
<protein>
    <recommendedName>
        <fullName evidence="5">OmpA family protein</fullName>
    </recommendedName>
</protein>
<gene>
    <name evidence="3" type="ORF">SAMN06296273_2308</name>
</gene>
<feature type="compositionally biased region" description="Polar residues" evidence="1">
    <location>
        <begin position="436"/>
        <end position="448"/>
    </location>
</feature>
<keyword evidence="2" id="KW-1133">Transmembrane helix</keyword>
<keyword evidence="2" id="KW-0472">Membrane</keyword>
<keyword evidence="2" id="KW-0812">Transmembrane</keyword>
<dbReference type="PANTHER" id="PTHR30441:SF8">
    <property type="entry name" value="DUF748 DOMAIN-CONTAINING PROTEIN"/>
    <property type="match status" value="1"/>
</dbReference>
<dbReference type="InterPro" id="IPR036737">
    <property type="entry name" value="OmpA-like_sf"/>
</dbReference>
<dbReference type="RefSeq" id="WP_096293541.1">
    <property type="nucleotide sequence ID" value="NZ_LT907782.1"/>
</dbReference>
<dbReference type="Pfam" id="PF05359">
    <property type="entry name" value="DUF748"/>
    <property type="match status" value="2"/>
</dbReference>
<evidence type="ECO:0000256" key="1">
    <source>
        <dbReference type="SAM" id="MobiDB-lite"/>
    </source>
</evidence>
<accession>A0A285BZV2</accession>
<organism evidence="3 4">
    <name type="scientific">Nitrosomonas ureae</name>
    <dbReference type="NCBI Taxonomy" id="44577"/>
    <lineage>
        <taxon>Bacteria</taxon>
        <taxon>Pseudomonadati</taxon>
        <taxon>Pseudomonadota</taxon>
        <taxon>Betaproteobacteria</taxon>
        <taxon>Nitrosomonadales</taxon>
        <taxon>Nitrosomonadaceae</taxon>
        <taxon>Nitrosomonas</taxon>
    </lineage>
</organism>
<sequence>MTTTTSQRFIGYKRLGISLGVIAIVIILLAAISYFWLPGYAKSQLEIRLSEFLQRPVTVASIEIKPHTLELLVHGFQVGVKADSNEPGESLFSFNRLYIDLSIKSLKQRAPVITAIALTHPKFRLIRETKDQLNISDLLEKFSQPSDEKDDDGARFSISNITIQEGHFEFLDRHMQADHQITEINLGIPVIANFDSALEHWIEPHFSAKINGSPFALEGKLRPFTVPQEATLTLKFNKIDLSEFDRYAPLPQGIRLLSGFLDSDLLLTFTQEQGQAPNIMLTGNTILHQLAIKDTTVAAPYRTSVKELNIALTQVDLMREKPSQIKLKMNQVELTRESESEPALSLAQLIIDRIQIDTKLRRITLEETVLDRLNTTLRRESSGQIDLARLFEPIDAQGQTQAQTQIQTAKVEVQKHIPIPGRKPAYSDAGVKAVENKSTQSTSITPSTHARKEIPSSNNGAEAPWTTQIKRIKLSTARLSYEDLTLTKTPPMIIDPLDITIDNVDLKGITPLKLSINARVNQRGQIKADGSLAWSPFATDLALNLDTVDLVSLQGWMGDKLNALISSGDVSFLGNLKAQHGDPMKILVKGEAKLYNLNIFDPKNTEDLLKWKKMDINGLNVTTHPLRIDIKTVRFSDFYARMILLPSGDLNLVHIVQIDKPLDVEVEAAKNTNAVEMKVTTPDIKPIDTYQIKTPEETLIRIGQVLLHQGNINFYDRFIKPSYHANLTGLTGQIGPLYPGKFGIIDIQGTIDKTAPLKINGKIEPFSDNLFLDLNAKVEDIDLPPFSPYSGKFVGYAIEKGKLSADVNYQIENGALSADNKIFLDQFTLGEKIDREDAVSLPLDLAITLLKNRRGEIDIHLPLKGSINDPEFNLGDIIFQTFVNLITKAITSPFTLLGSAFEGGEELSEITFTPGFASIEDESLQRLQTLSEILNDRPSLELEISGHVDPVTDHEGLKLAMLQNKVKAQKLAEDVKKGITTDTLTNITLDPEEYSKYLEIAYKKEDFEKPKNIIGLTKGLPDAEMEQLMLEHTVIHDNDLKVLAENRANAARNWLIENGGITSERIFVVSTHETKIDKQKAGNRVEFSLK</sequence>
<dbReference type="EMBL" id="LT907782">
    <property type="protein sequence ID" value="SNX60841.1"/>
    <property type="molecule type" value="Genomic_DNA"/>
</dbReference>
<dbReference type="PANTHER" id="PTHR30441">
    <property type="entry name" value="DUF748 DOMAIN-CONTAINING PROTEIN"/>
    <property type="match status" value="1"/>
</dbReference>
<feature type="transmembrane region" description="Helical" evidence="2">
    <location>
        <begin position="15"/>
        <end position="37"/>
    </location>
</feature>
<dbReference type="GO" id="GO:0090313">
    <property type="term" value="P:regulation of protein targeting to membrane"/>
    <property type="evidence" value="ECO:0007669"/>
    <property type="project" value="TreeGrafter"/>
</dbReference>
<dbReference type="InterPro" id="IPR008023">
    <property type="entry name" value="DUF748"/>
</dbReference>
<dbReference type="OrthoDB" id="9757969at2"/>